<feature type="coiled-coil region" evidence="1">
    <location>
        <begin position="200"/>
        <end position="308"/>
    </location>
</feature>
<dbReference type="SUPFAM" id="SSF82866">
    <property type="entry name" value="Multidrug efflux transporter AcrB transmembrane domain"/>
    <property type="match status" value="2"/>
</dbReference>
<feature type="transmembrane region" description="Helical" evidence="2">
    <location>
        <begin position="1194"/>
        <end position="1217"/>
    </location>
</feature>
<feature type="transmembrane region" description="Helical" evidence="2">
    <location>
        <begin position="677"/>
        <end position="700"/>
    </location>
</feature>
<feature type="transmembrane region" description="Helical" evidence="2">
    <location>
        <begin position="574"/>
        <end position="594"/>
    </location>
</feature>
<dbReference type="GO" id="GO:0005886">
    <property type="term" value="C:plasma membrane"/>
    <property type="evidence" value="ECO:0007669"/>
    <property type="project" value="TreeGrafter"/>
</dbReference>
<dbReference type="AlphaFoldDB" id="A0A6A7K8F0"/>
<feature type="transmembrane region" description="Helical" evidence="2">
    <location>
        <begin position="645"/>
        <end position="665"/>
    </location>
</feature>
<dbReference type="SUPFAM" id="SSF82714">
    <property type="entry name" value="Multidrug efflux transporter AcrB TolC docking domain, DN and DC subdomains"/>
    <property type="match status" value="1"/>
</dbReference>
<feature type="transmembrane region" description="Helical" evidence="2">
    <location>
        <begin position="12"/>
        <end position="31"/>
    </location>
</feature>
<dbReference type="Gene3D" id="3.30.2090.10">
    <property type="entry name" value="Multidrug efflux transporter AcrB TolC docking domain, DN and DC subdomains"/>
    <property type="match status" value="3"/>
</dbReference>
<evidence type="ECO:0000256" key="1">
    <source>
        <dbReference type="SAM" id="Coils"/>
    </source>
</evidence>
<keyword evidence="2" id="KW-0472">Membrane</keyword>
<keyword evidence="4" id="KW-1185">Reference proteome</keyword>
<evidence type="ECO:0000313" key="3">
    <source>
        <dbReference type="EMBL" id="MPW25758.1"/>
    </source>
</evidence>
<protein>
    <submittedName>
        <fullName evidence="3">MMPL family transporter</fullName>
    </submittedName>
</protein>
<dbReference type="Gene3D" id="3.30.70.1440">
    <property type="entry name" value="Multidrug efflux transporter AcrB pore domain"/>
    <property type="match status" value="1"/>
</dbReference>
<dbReference type="SUPFAM" id="SSF82693">
    <property type="entry name" value="Multidrug efflux transporter AcrB pore domain, PN1, PN2, PC1 and PC2 subdomains"/>
    <property type="match status" value="2"/>
</dbReference>
<dbReference type="RefSeq" id="WP_152803531.1">
    <property type="nucleotide sequence ID" value="NZ_WHNX01000010.1"/>
</dbReference>
<comment type="caution">
    <text evidence="3">The sequence shown here is derived from an EMBL/GenBank/DDBJ whole genome shotgun (WGS) entry which is preliminary data.</text>
</comment>
<keyword evidence="1" id="KW-0175">Coiled coil</keyword>
<accession>A0A6A7K8F0</accession>
<evidence type="ECO:0000256" key="2">
    <source>
        <dbReference type="SAM" id="Phobius"/>
    </source>
</evidence>
<reference evidence="3 4" key="1">
    <citation type="submission" date="2019-10" db="EMBL/GenBank/DDBJ databases">
        <title>Alkalibaculum tamaniensis sp.nov., a new alkaliphilic acetogen, isolated on methoxylated aromatics from a mud volcano.</title>
        <authorList>
            <person name="Khomyakova M.A."/>
            <person name="Merkel A.Y."/>
            <person name="Bonch-Osmolovskaya E.A."/>
            <person name="Slobodkin A.I."/>
        </authorList>
    </citation>
    <scope>NUCLEOTIDE SEQUENCE [LARGE SCALE GENOMIC DNA]</scope>
    <source>
        <strain evidence="3 4">M08DMB</strain>
    </source>
</reference>
<dbReference type="Gene3D" id="3.30.70.1430">
    <property type="entry name" value="Multidrug efflux transporter AcrB pore domain"/>
    <property type="match status" value="2"/>
</dbReference>
<feature type="transmembrane region" description="Helical" evidence="2">
    <location>
        <begin position="1117"/>
        <end position="1140"/>
    </location>
</feature>
<dbReference type="Gene3D" id="1.20.1640.10">
    <property type="entry name" value="Multidrug efflux transporter AcrB transmembrane domain"/>
    <property type="match status" value="3"/>
</dbReference>
<dbReference type="PANTHER" id="PTHR32063:SF0">
    <property type="entry name" value="SWARMING MOTILITY PROTEIN SWRC"/>
    <property type="match status" value="1"/>
</dbReference>
<dbReference type="PRINTS" id="PR00702">
    <property type="entry name" value="ACRIFLAVINRP"/>
</dbReference>
<feature type="transmembrane region" description="Helical" evidence="2">
    <location>
        <begin position="551"/>
        <end position="567"/>
    </location>
</feature>
<feature type="coiled-coil region" evidence="1">
    <location>
        <begin position="338"/>
        <end position="400"/>
    </location>
</feature>
<dbReference type="Gene3D" id="3.30.70.1320">
    <property type="entry name" value="Multidrug efflux transporter AcrB pore domain like"/>
    <property type="match status" value="2"/>
</dbReference>
<gene>
    <name evidence="3" type="ORF">GC105_08140</name>
</gene>
<dbReference type="EMBL" id="WHNX01000010">
    <property type="protein sequence ID" value="MPW25758.1"/>
    <property type="molecule type" value="Genomic_DNA"/>
</dbReference>
<dbReference type="Pfam" id="PF00873">
    <property type="entry name" value="ACR_tran"/>
    <property type="match status" value="2"/>
</dbReference>
<keyword evidence="2" id="KW-0812">Transmembrane</keyword>
<feature type="transmembrane region" description="Helical" evidence="2">
    <location>
        <begin position="1091"/>
        <end position="1111"/>
    </location>
</feature>
<proteinExistence type="predicted"/>
<sequence length="1232" mass="134833">MLSKFSVRKPYTVFVAVILILILGVISFMNLKTDLLPSLDLPYVVVVTPYPGASPEEVETVITRPIEQTLATTSNIKNVSSISNENSSMVILEFNDGANMDSAIIEINGNIDLIKAAWSDSVGTPTVIKMNPDMLPVMMTAVDIEGMDVAELSKIVSEKIMHELESVEGVASVTGIGFVQDSIKVELSPDKIESLNKKILNNIDSELSKAENELEKAKKEINNGLVQLESENEKQTAQLAEGEIAISQAKSELDSALTQLDSAETELQSNKNQVELALNTLVLGENQLIKRQEELKNLGDEITEQEKQELEIIRNSISSLQPEKKNLTDSLTVINASLNEIRTQKNTLISNKDEVLEQEKQIEQGKTLLHTEINNARSQLKEGEATVNKTLAELKNSKEEAFKNANLEGIITDTMISGILTAQNFSMPAGYITDQGVDYLIKVGDKIEDEAEVGKLLLFDTKIDGIGKIYLNDVAEIDMTDNSEESYAKVNGRDVVLLSFQKQSNYSTAEVSNSIRDKIDQITTNDESITITTLMDQGVYIDIIVDSVMKNLIYGAILAILILLVFLKDVKPTLIIALSIPISLVFAIAMMYFTGVTINIISLGGLALGVGMLVDNSVVVIENVYRLKNEGLSSREASIKGARQVAGALIASTLTTVSVFLPIVFTEGISRQIFTDMGLTIAYSLLASLIIALTLVPVLTSKIFNNLNEKEHKTFDKIISVYERLLNKALRHKIIMMAFVVVLLGITVASTFSMGTSFIPEMDGTELSVNLEMDKDSTFEEKIEMTDTIVDRIMDIDGIDSIGAFSNEGNGGMGMGASTNNMSLYVLLDEDKPISNRQIERAIKSRTEDLDVNISIGSSMDISAIAGDGMEIIIKGNDIDKLREISNDIALILTDTEGTVDVKTGFEENAVELRIKVDKEKAMEEGLTVVQVYNSVREIISDGQTATTINVDNKEYPIIVVNSSKQIPAKDDIENMKITIEVEGEEEEIRIGDIAEVIEAQGLPSIKRDAQERYVSVLANIDNEHNIGIVSRDFESKLAKYDVPSGYSVKISGETETINETLFDLLKMILLAIVFIYLIMVAQFQSLLSPFIVMFTIPLAVTGGLLALLITGSDISIISMLGFLVLSGVVVNNGIVFVDYTNQLREQGIGKKEALIETGKVRLRPILMTAITTILGLTTLAIGVGTGAEMLQPLAIVAIGGLIYATLLTLFIVPVMYDIFVKDKKNKQIEGK</sequence>
<keyword evidence="2" id="KW-1133">Transmembrane helix</keyword>
<organism evidence="3 4">
    <name type="scientific">Alkalibaculum sporogenes</name>
    <dbReference type="NCBI Taxonomy" id="2655001"/>
    <lineage>
        <taxon>Bacteria</taxon>
        <taxon>Bacillati</taxon>
        <taxon>Bacillota</taxon>
        <taxon>Clostridia</taxon>
        <taxon>Eubacteriales</taxon>
        <taxon>Eubacteriaceae</taxon>
        <taxon>Alkalibaculum</taxon>
    </lineage>
</organism>
<dbReference type="GO" id="GO:0042910">
    <property type="term" value="F:xenobiotic transmembrane transporter activity"/>
    <property type="evidence" value="ECO:0007669"/>
    <property type="project" value="TreeGrafter"/>
</dbReference>
<dbReference type="InterPro" id="IPR001036">
    <property type="entry name" value="Acrflvin-R"/>
</dbReference>
<feature type="transmembrane region" description="Helical" evidence="2">
    <location>
        <begin position="1065"/>
        <end position="1084"/>
    </location>
</feature>
<name>A0A6A7K8F0_9FIRM</name>
<feature type="transmembrane region" description="Helical" evidence="2">
    <location>
        <begin position="1161"/>
        <end position="1182"/>
    </location>
</feature>
<dbReference type="PANTHER" id="PTHR32063">
    <property type="match status" value="1"/>
</dbReference>
<dbReference type="InterPro" id="IPR027463">
    <property type="entry name" value="AcrB_DN_DC_subdom"/>
</dbReference>
<evidence type="ECO:0000313" key="4">
    <source>
        <dbReference type="Proteomes" id="UP000440004"/>
    </source>
</evidence>
<feature type="transmembrane region" description="Helical" evidence="2">
    <location>
        <begin position="600"/>
        <end position="625"/>
    </location>
</feature>
<dbReference type="Proteomes" id="UP000440004">
    <property type="component" value="Unassembled WGS sequence"/>
</dbReference>
<feature type="transmembrane region" description="Helical" evidence="2">
    <location>
        <begin position="734"/>
        <end position="755"/>
    </location>
</feature>